<dbReference type="Pfam" id="PF00076">
    <property type="entry name" value="RRM_1"/>
    <property type="match status" value="1"/>
</dbReference>
<dbReference type="PANTHER" id="PTHR45843">
    <property type="entry name" value="PEPTIDYL-PROLYL CIS-TRANS ISOMERASE-LIKE 4"/>
    <property type="match status" value="1"/>
</dbReference>
<dbReference type="InterPro" id="IPR012677">
    <property type="entry name" value="Nucleotide-bd_a/b_plait_sf"/>
</dbReference>
<dbReference type="EMBL" id="CP118378">
    <property type="protein sequence ID" value="WFD44130.1"/>
    <property type="molecule type" value="Genomic_DNA"/>
</dbReference>
<evidence type="ECO:0000256" key="4">
    <source>
        <dbReference type="ARBA" id="ARBA00010739"/>
    </source>
</evidence>
<dbReference type="InterPro" id="IPR035542">
    <property type="entry name" value="CRIP"/>
</dbReference>
<dbReference type="CDD" id="cd12235">
    <property type="entry name" value="RRM_PPIL4"/>
    <property type="match status" value="1"/>
</dbReference>
<name>A0AAF0JF10_9BASI</name>
<reference evidence="12" key="1">
    <citation type="submission" date="2023-02" db="EMBL/GenBank/DDBJ databases">
        <title>Mating type loci evolution in Malassezia.</title>
        <authorList>
            <person name="Coelho M.A."/>
        </authorList>
    </citation>
    <scope>NUCLEOTIDE SEQUENCE</scope>
    <source>
        <strain evidence="12">CBS 14136</strain>
    </source>
</reference>
<feature type="region of interest" description="Disordered" evidence="10">
    <location>
        <begin position="256"/>
        <end position="413"/>
    </location>
</feature>
<dbReference type="InterPro" id="IPR035979">
    <property type="entry name" value="RBD_domain_sf"/>
</dbReference>
<dbReference type="EC" id="5.2.1.8" evidence="9"/>
<evidence type="ECO:0000256" key="1">
    <source>
        <dbReference type="ARBA" id="ARBA00000971"/>
    </source>
</evidence>
<evidence type="ECO:0000259" key="11">
    <source>
        <dbReference type="PROSITE" id="PS50102"/>
    </source>
</evidence>
<accession>A0AAF0JF10</accession>
<comment type="subcellular location">
    <subcellularLocation>
        <location evidence="3 9">Nucleus</location>
    </subcellularLocation>
</comment>
<keyword evidence="8 9" id="KW-0694">RNA-binding</keyword>
<feature type="region of interest" description="Disordered" evidence="10">
    <location>
        <begin position="207"/>
        <end position="236"/>
    </location>
</feature>
<comment type="similarity">
    <text evidence="4 9">Belongs to the cyclophilin-type PPIase family. PPIL4 subfamily.</text>
</comment>
<dbReference type="PANTHER" id="PTHR45843:SF1">
    <property type="entry name" value="PEPTIDYL-PROLYL CIS-TRANS ISOMERASE-LIKE 4"/>
    <property type="match status" value="1"/>
</dbReference>
<dbReference type="GO" id="GO:0003723">
    <property type="term" value="F:RNA binding"/>
    <property type="evidence" value="ECO:0007669"/>
    <property type="project" value="UniProtKB-UniRule"/>
</dbReference>
<feature type="region of interest" description="Disordered" evidence="10">
    <location>
        <begin position="1"/>
        <end position="93"/>
    </location>
</feature>
<dbReference type="Gene3D" id="3.30.70.330">
    <property type="match status" value="1"/>
</dbReference>
<dbReference type="SUPFAM" id="SSF54928">
    <property type="entry name" value="RNA-binding domain, RBD"/>
    <property type="match status" value="1"/>
</dbReference>
<keyword evidence="13" id="KW-1185">Reference proteome</keyword>
<feature type="compositionally biased region" description="Basic and acidic residues" evidence="10">
    <location>
        <begin position="349"/>
        <end position="389"/>
    </location>
</feature>
<keyword evidence="7 9" id="KW-0539">Nucleus</keyword>
<dbReference type="SMART" id="SM00360">
    <property type="entry name" value="RRM"/>
    <property type="match status" value="1"/>
</dbReference>
<dbReference type="InterPro" id="IPR000504">
    <property type="entry name" value="RRM_dom"/>
</dbReference>
<evidence type="ECO:0000256" key="8">
    <source>
        <dbReference type="PROSITE-ProRule" id="PRU00176"/>
    </source>
</evidence>
<feature type="compositionally biased region" description="Polar residues" evidence="10">
    <location>
        <begin position="209"/>
        <end position="218"/>
    </location>
</feature>
<feature type="domain" description="RRM" evidence="11">
    <location>
        <begin position="117"/>
        <end position="195"/>
    </location>
</feature>
<organism evidence="12 13">
    <name type="scientific">Malassezia psittaci</name>
    <dbReference type="NCBI Taxonomy" id="1821823"/>
    <lineage>
        <taxon>Eukaryota</taxon>
        <taxon>Fungi</taxon>
        <taxon>Dikarya</taxon>
        <taxon>Basidiomycota</taxon>
        <taxon>Ustilaginomycotina</taxon>
        <taxon>Malasseziomycetes</taxon>
        <taxon>Malasseziales</taxon>
        <taxon>Malasseziaceae</taxon>
        <taxon>Malassezia</taxon>
    </lineage>
</organism>
<evidence type="ECO:0000313" key="12">
    <source>
        <dbReference type="EMBL" id="WFD44130.1"/>
    </source>
</evidence>
<keyword evidence="5 9" id="KW-0697">Rotamase</keyword>
<evidence type="ECO:0000256" key="6">
    <source>
        <dbReference type="ARBA" id="ARBA00023235"/>
    </source>
</evidence>
<sequence length="413" mass="47507">MDSIRQLSAEESTRKERDEPEIGSVSTPIPLAPIVKDASTADTEEEREENAQLDTEVENEAGTDAEKSEEKAAAEAQAQKEAEAQEEERRRNNASAAALTLEIVGDLPHADVKPPENILFVCKLNPVTKSEDLELIFSRFGEICSCEVIRDKKTGDSLQYAFVEYEERQAAERAYSKMQNVLIDDRRIWVDFSQSVSRLHNVWVKQRTGKPTSGKGTQSSSARSGRASASTTALMRPEYDTQGVLVDLDAALENQHAATNKRSDRHDSPHAYSDRRRSHYSDTSRSRGHREDYRSSSRDPHRYPHRDDTHKPRYSDQSRSHRYSGDSSERRHSKPERNRDDSTSGNRAYYERRENASRHEHDSYRSRDSRRHDPDRQYRHSRHQDDRYHNSASSERPWADRESGHRSRSRSPK</sequence>
<dbReference type="AlphaFoldDB" id="A0AAF0JF10"/>
<evidence type="ECO:0000313" key="13">
    <source>
        <dbReference type="Proteomes" id="UP001214628"/>
    </source>
</evidence>
<evidence type="ECO:0000256" key="3">
    <source>
        <dbReference type="ARBA" id="ARBA00004123"/>
    </source>
</evidence>
<keyword evidence="6 9" id="KW-0413">Isomerase</keyword>
<feature type="compositionally biased region" description="Basic and acidic residues" evidence="10">
    <location>
        <begin position="64"/>
        <end position="91"/>
    </location>
</feature>
<evidence type="ECO:0000256" key="2">
    <source>
        <dbReference type="ARBA" id="ARBA00002388"/>
    </source>
</evidence>
<feature type="compositionally biased region" description="Basic and acidic residues" evidence="10">
    <location>
        <begin position="11"/>
        <end position="20"/>
    </location>
</feature>
<protein>
    <recommendedName>
        <fullName evidence="9">Peptidyl-prolyl cis-trans isomerase</fullName>
        <shortName evidence="9">PPIase</shortName>
        <ecNumber evidence="9">5.2.1.8</ecNumber>
    </recommendedName>
</protein>
<feature type="compositionally biased region" description="Basic and acidic residues" evidence="10">
    <location>
        <begin position="261"/>
        <end position="342"/>
    </location>
</feature>
<evidence type="ECO:0000256" key="9">
    <source>
        <dbReference type="RuleBase" id="RU365081"/>
    </source>
</evidence>
<dbReference type="PROSITE" id="PS50102">
    <property type="entry name" value="RRM"/>
    <property type="match status" value="1"/>
</dbReference>
<dbReference type="Proteomes" id="UP001214628">
    <property type="component" value="Chromosome 4"/>
</dbReference>
<proteinExistence type="inferred from homology"/>
<feature type="compositionally biased region" description="Polar residues" evidence="10">
    <location>
        <begin position="1"/>
        <end position="10"/>
    </location>
</feature>
<evidence type="ECO:0000256" key="10">
    <source>
        <dbReference type="SAM" id="MobiDB-lite"/>
    </source>
</evidence>
<evidence type="ECO:0000256" key="5">
    <source>
        <dbReference type="ARBA" id="ARBA00023110"/>
    </source>
</evidence>
<evidence type="ECO:0000256" key="7">
    <source>
        <dbReference type="ARBA" id="ARBA00023242"/>
    </source>
</evidence>
<feature type="compositionally biased region" description="Low complexity" evidence="10">
    <location>
        <begin position="219"/>
        <end position="233"/>
    </location>
</feature>
<comment type="catalytic activity">
    <reaction evidence="1 9">
        <text>[protein]-peptidylproline (omega=180) = [protein]-peptidylproline (omega=0)</text>
        <dbReference type="Rhea" id="RHEA:16237"/>
        <dbReference type="Rhea" id="RHEA-COMP:10747"/>
        <dbReference type="Rhea" id="RHEA-COMP:10748"/>
        <dbReference type="ChEBI" id="CHEBI:83833"/>
        <dbReference type="ChEBI" id="CHEBI:83834"/>
        <dbReference type="EC" id="5.2.1.8"/>
    </reaction>
</comment>
<dbReference type="GO" id="GO:0005634">
    <property type="term" value="C:nucleus"/>
    <property type="evidence" value="ECO:0007669"/>
    <property type="project" value="UniProtKB-SubCell"/>
</dbReference>
<dbReference type="GO" id="GO:0003755">
    <property type="term" value="F:peptidyl-prolyl cis-trans isomerase activity"/>
    <property type="evidence" value="ECO:0007669"/>
    <property type="project" value="UniProtKB-UniRule"/>
</dbReference>
<gene>
    <name evidence="12" type="primary">cyp6</name>
    <name evidence="12" type="ORF">MPSI1_002796</name>
</gene>
<comment type="function">
    <text evidence="2 9">PPIases accelerate the folding of proteins. It catalyzes the cis-trans isomerization of proline imidic peptide bonds in oligopeptides.</text>
</comment>